<evidence type="ECO:0000313" key="3">
    <source>
        <dbReference type="Proteomes" id="UP000032221"/>
    </source>
</evidence>
<dbReference type="RefSeq" id="WP_043987676.1">
    <property type="nucleotide sequence ID" value="NZ_JXST01000043.1"/>
</dbReference>
<evidence type="ECO:0000256" key="1">
    <source>
        <dbReference type="SAM" id="Coils"/>
    </source>
</evidence>
<gene>
    <name evidence="2" type="ORF">TL10_24205</name>
</gene>
<sequence>MRLSEQQRRHIEDRIRAAADRLLRGDIPPGRHCDVKTLAFEAGVSRAALYGTYRHLKEDFERRRASLTTAGELPDQRLVQIANLKRDVAKLRARIVKQQETITELENFRGAAVSRLAAQHDEIARLTRAINLQNNVRDIASAEHGRR</sequence>
<reference evidence="2 3" key="1">
    <citation type="submission" date="2015-01" db="EMBL/GenBank/DDBJ databases">
        <title>Genome sequence of Mycobacterium llatzerense and Mycobacterium immunogenum recovered from brain abscess.</title>
        <authorList>
            <person name="Greninger A.L."/>
            <person name="Langelier C."/>
            <person name="Cunningham G."/>
            <person name="Chiu C.Y."/>
            <person name="Miller S."/>
        </authorList>
    </citation>
    <scope>NUCLEOTIDE SEQUENCE [LARGE SCALE GENOMIC DNA]</scope>
    <source>
        <strain evidence="2 3">CLUC14</strain>
    </source>
</reference>
<feature type="coiled-coil region" evidence="1">
    <location>
        <begin position="81"/>
        <end position="108"/>
    </location>
</feature>
<protein>
    <submittedName>
        <fullName evidence="2">Uncharacterized protein</fullName>
    </submittedName>
</protein>
<evidence type="ECO:0000313" key="2">
    <source>
        <dbReference type="EMBL" id="KIU14485.1"/>
    </source>
</evidence>
<proteinExistence type="predicted"/>
<accession>A0A0D1L099</accession>
<dbReference type="AlphaFoldDB" id="A0A0D1L099"/>
<comment type="caution">
    <text evidence="2">The sequence shown here is derived from an EMBL/GenBank/DDBJ whole genome shotgun (WGS) entry which is preliminary data.</text>
</comment>
<name>A0A0D1L099_9MYCO</name>
<dbReference type="STRING" id="280871.TL10_24205"/>
<dbReference type="EMBL" id="JXST01000043">
    <property type="protein sequence ID" value="KIU14485.1"/>
    <property type="molecule type" value="Genomic_DNA"/>
</dbReference>
<keyword evidence="3" id="KW-1185">Reference proteome</keyword>
<dbReference type="PATRIC" id="fig|280871.6.peg.5011"/>
<organism evidence="2 3">
    <name type="scientific">Mycolicibacterium llatzerense</name>
    <dbReference type="NCBI Taxonomy" id="280871"/>
    <lineage>
        <taxon>Bacteria</taxon>
        <taxon>Bacillati</taxon>
        <taxon>Actinomycetota</taxon>
        <taxon>Actinomycetes</taxon>
        <taxon>Mycobacteriales</taxon>
        <taxon>Mycobacteriaceae</taxon>
        <taxon>Mycolicibacterium</taxon>
    </lineage>
</organism>
<dbReference type="Proteomes" id="UP000032221">
    <property type="component" value="Unassembled WGS sequence"/>
</dbReference>
<keyword evidence="1" id="KW-0175">Coiled coil</keyword>